<comment type="similarity">
    <text evidence="2">Belongs to the drug/metabolite transporter (DMT) superfamily. 10 TMS drug/metabolite exporter (DME) (TC 2.A.7.3) family.</text>
</comment>
<keyword evidence="3 6" id="KW-0812">Transmembrane</keyword>
<dbReference type="KEGG" id="rmai:MACH21_29720"/>
<dbReference type="InterPro" id="IPR000620">
    <property type="entry name" value="EamA_dom"/>
</dbReference>
<feature type="transmembrane region" description="Helical" evidence="6">
    <location>
        <begin position="38"/>
        <end position="57"/>
    </location>
</feature>
<evidence type="ECO:0000256" key="4">
    <source>
        <dbReference type="ARBA" id="ARBA00022989"/>
    </source>
</evidence>
<keyword evidence="4 6" id="KW-1133">Transmembrane helix</keyword>
<dbReference type="Proteomes" id="UP001337723">
    <property type="component" value="Chromosome"/>
</dbReference>
<organism evidence="8 9">
    <name type="scientific">Roseicyclus marinus</name>
    <dbReference type="NCBI Taxonomy" id="2161673"/>
    <lineage>
        <taxon>Bacteria</taxon>
        <taxon>Pseudomonadati</taxon>
        <taxon>Pseudomonadota</taxon>
        <taxon>Alphaproteobacteria</taxon>
        <taxon>Rhodobacterales</taxon>
        <taxon>Roseobacteraceae</taxon>
        <taxon>Roseicyclus</taxon>
    </lineage>
</organism>
<evidence type="ECO:0000259" key="7">
    <source>
        <dbReference type="Pfam" id="PF00892"/>
    </source>
</evidence>
<evidence type="ECO:0000313" key="8">
    <source>
        <dbReference type="EMBL" id="BDW86795.1"/>
    </source>
</evidence>
<feature type="transmembrane region" description="Helical" evidence="6">
    <location>
        <begin position="150"/>
        <end position="169"/>
    </location>
</feature>
<proteinExistence type="inferred from homology"/>
<evidence type="ECO:0000256" key="5">
    <source>
        <dbReference type="ARBA" id="ARBA00023136"/>
    </source>
</evidence>
<evidence type="ECO:0000256" key="2">
    <source>
        <dbReference type="ARBA" id="ARBA00009853"/>
    </source>
</evidence>
<evidence type="ECO:0000256" key="1">
    <source>
        <dbReference type="ARBA" id="ARBA00004141"/>
    </source>
</evidence>
<feature type="transmembrane region" description="Helical" evidence="6">
    <location>
        <begin position="97"/>
        <end position="115"/>
    </location>
</feature>
<feature type="transmembrane region" description="Helical" evidence="6">
    <location>
        <begin position="127"/>
        <end position="144"/>
    </location>
</feature>
<evidence type="ECO:0000256" key="3">
    <source>
        <dbReference type="ARBA" id="ARBA00022692"/>
    </source>
</evidence>
<feature type="domain" description="EamA" evidence="7">
    <location>
        <begin position="9"/>
        <end position="141"/>
    </location>
</feature>
<accession>A0AA48H8M3</accession>
<gene>
    <name evidence="8" type="ORF">MACH21_29720</name>
</gene>
<feature type="transmembrane region" description="Helical" evidence="6">
    <location>
        <begin position="235"/>
        <end position="257"/>
    </location>
</feature>
<feature type="transmembrane region" description="Helical" evidence="6">
    <location>
        <begin position="69"/>
        <end position="91"/>
    </location>
</feature>
<feature type="transmembrane region" description="Helical" evidence="6">
    <location>
        <begin position="207"/>
        <end position="228"/>
    </location>
</feature>
<feature type="transmembrane region" description="Helical" evidence="6">
    <location>
        <begin position="263"/>
        <end position="281"/>
    </location>
</feature>
<comment type="subcellular location">
    <subcellularLocation>
        <location evidence="1">Membrane</location>
        <topology evidence="1">Multi-pass membrane protein</topology>
    </subcellularLocation>
</comment>
<dbReference type="PANTHER" id="PTHR22911:SF6">
    <property type="entry name" value="SOLUTE CARRIER FAMILY 35 MEMBER G1"/>
    <property type="match status" value="1"/>
</dbReference>
<evidence type="ECO:0000256" key="6">
    <source>
        <dbReference type="SAM" id="Phobius"/>
    </source>
</evidence>
<reference evidence="8 9" key="1">
    <citation type="submission" date="2023-01" db="EMBL/GenBank/DDBJ databases">
        <title>Complete genome sequence of Roseicyclus marinus strain Dej080120_10.</title>
        <authorList>
            <person name="Ueki S."/>
            <person name="Maruyama F."/>
        </authorList>
    </citation>
    <scope>NUCLEOTIDE SEQUENCE [LARGE SCALE GENOMIC DNA]</scope>
    <source>
        <strain evidence="8 9">Dej080120_10</strain>
    </source>
</reference>
<dbReference type="AlphaFoldDB" id="A0AA48H8M3"/>
<feature type="domain" description="EamA" evidence="7">
    <location>
        <begin position="150"/>
        <end position="279"/>
    </location>
</feature>
<keyword evidence="5 6" id="KW-0472">Membrane</keyword>
<dbReference type="EMBL" id="AP027266">
    <property type="protein sequence ID" value="BDW86795.1"/>
    <property type="molecule type" value="Genomic_DNA"/>
</dbReference>
<protein>
    <submittedName>
        <fullName evidence="8">Membrane protein</fullName>
    </submittedName>
</protein>
<dbReference type="RefSeq" id="WP_338272834.1">
    <property type="nucleotide sequence ID" value="NZ_AP027266.1"/>
</dbReference>
<keyword evidence="9" id="KW-1185">Reference proteome</keyword>
<dbReference type="SUPFAM" id="SSF103481">
    <property type="entry name" value="Multidrug resistance efflux transporter EmrE"/>
    <property type="match status" value="2"/>
</dbReference>
<name>A0AA48H8M3_9RHOB</name>
<feature type="transmembrane region" description="Helical" evidence="6">
    <location>
        <begin position="181"/>
        <end position="201"/>
    </location>
</feature>
<sequence>MTEGSSIVRGAMLALLAFGVYATHDVIIKALGGTYSPVQIVFFSVLFGFPLVTIILARDTSEANLVPKYPVWALLRTLAVVITGLTAFYAFTVLPLAQTYAILFAAPLLITIFAIPMLGEKVGIRRGLAVLVGLAGVMVVLRPGSEPLTLGHGAALLSAFTGAFAAVVMRKVGREERTVVLILYPMLGNFAIMGAALPFVYEPMPLIDMAGLAVIAVLALIGMHFLILAYRAAPAVVVAPMQYSQILWATAYGLILFDETLDTYTAIGAGIIIASGVYIVLREARLGVSRTTPVLRTKTRLGTPVAPRVSTMMRDGDPAE</sequence>
<dbReference type="PANTHER" id="PTHR22911">
    <property type="entry name" value="ACYL-MALONYL CONDENSING ENZYME-RELATED"/>
    <property type="match status" value="1"/>
</dbReference>
<dbReference type="Pfam" id="PF00892">
    <property type="entry name" value="EamA"/>
    <property type="match status" value="2"/>
</dbReference>
<dbReference type="InterPro" id="IPR037185">
    <property type="entry name" value="EmrE-like"/>
</dbReference>
<evidence type="ECO:0000313" key="9">
    <source>
        <dbReference type="Proteomes" id="UP001337723"/>
    </source>
</evidence>
<dbReference type="GO" id="GO:0016020">
    <property type="term" value="C:membrane"/>
    <property type="evidence" value="ECO:0007669"/>
    <property type="project" value="UniProtKB-SubCell"/>
</dbReference>